<dbReference type="Proteomes" id="UP000063308">
    <property type="component" value="Chromosome"/>
</dbReference>
<sequence>MGDRLVPGHPYFPGQGTVCARLKRPRLVGMGQDCVLGCAPESWGAGTTWSAPRHRHVFLP</sequence>
<name>A0A0E4BPP7_9BRAD</name>
<dbReference type="AlphaFoldDB" id="A0A0E4BPP7"/>
<evidence type="ECO:0000313" key="2">
    <source>
        <dbReference type="Proteomes" id="UP000063308"/>
    </source>
</evidence>
<proteinExistence type="predicted"/>
<accession>A0A0E4BPP7</accession>
<organism evidence="1 2">
    <name type="scientific">Bradyrhizobium diazoefficiens</name>
    <dbReference type="NCBI Taxonomy" id="1355477"/>
    <lineage>
        <taxon>Bacteria</taxon>
        <taxon>Pseudomonadati</taxon>
        <taxon>Pseudomonadota</taxon>
        <taxon>Alphaproteobacteria</taxon>
        <taxon>Hyphomicrobiales</taxon>
        <taxon>Nitrobacteraceae</taxon>
        <taxon>Bradyrhizobium</taxon>
    </lineage>
</organism>
<protein>
    <submittedName>
        <fullName evidence="1">Uncharacterized protein</fullName>
    </submittedName>
</protein>
<reference evidence="1 2" key="1">
    <citation type="submission" date="2014-11" db="EMBL/GenBank/DDBJ databases">
        <title>Symbiosis island explosion on the genome of extra-slow-growing strains of soybean bradyrhizobia with massive insertion sequences.</title>
        <authorList>
            <person name="Iida T."/>
            <person name="Minamisawa K."/>
        </authorList>
    </citation>
    <scope>NUCLEOTIDE SEQUENCE [LARGE SCALE GENOMIC DNA]</scope>
    <source>
        <strain evidence="1 2">NK6</strain>
    </source>
</reference>
<evidence type="ECO:0000313" key="1">
    <source>
        <dbReference type="EMBL" id="BAR56882.1"/>
    </source>
</evidence>
<gene>
    <name evidence="1" type="ORF">NK6_3706</name>
</gene>
<dbReference type="EMBL" id="AP014685">
    <property type="protein sequence ID" value="BAR56882.1"/>
    <property type="molecule type" value="Genomic_DNA"/>
</dbReference>